<protein>
    <recommendedName>
        <fullName evidence="2">Nudix hydrolase domain-containing protein</fullName>
    </recommendedName>
</protein>
<dbReference type="Proteomes" id="UP000070544">
    <property type="component" value="Unassembled WGS sequence"/>
</dbReference>
<dbReference type="Pfam" id="PF00293">
    <property type="entry name" value="NUDIX"/>
    <property type="match status" value="1"/>
</dbReference>
<dbReference type="AlphaFoldDB" id="A0A138ZZH3"/>
<dbReference type="CDD" id="cd18873">
    <property type="entry name" value="NUDIX_NadM_like"/>
    <property type="match status" value="1"/>
</dbReference>
<name>A0A138ZZH3_GONPJ</name>
<keyword evidence="1" id="KW-0812">Transmembrane</keyword>
<dbReference type="STRING" id="1344416.A0A138ZZH3"/>
<feature type="domain" description="Nudix hydrolase" evidence="2">
    <location>
        <begin position="48"/>
        <end position="188"/>
    </location>
</feature>
<dbReference type="InterPro" id="IPR000086">
    <property type="entry name" value="NUDIX_hydrolase_dom"/>
</dbReference>
<dbReference type="SUPFAM" id="SSF55811">
    <property type="entry name" value="Nudix"/>
    <property type="match status" value="1"/>
</dbReference>
<evidence type="ECO:0000259" key="2">
    <source>
        <dbReference type="PROSITE" id="PS51462"/>
    </source>
</evidence>
<reference evidence="3 4" key="1">
    <citation type="journal article" date="2015" name="Genome Biol. Evol.">
        <title>Phylogenomic analyses indicate that early fungi evolved digesting cell walls of algal ancestors of land plants.</title>
        <authorList>
            <person name="Chang Y."/>
            <person name="Wang S."/>
            <person name="Sekimoto S."/>
            <person name="Aerts A.L."/>
            <person name="Choi C."/>
            <person name="Clum A."/>
            <person name="LaButti K.M."/>
            <person name="Lindquist E.A."/>
            <person name="Yee Ngan C."/>
            <person name="Ohm R.A."/>
            <person name="Salamov A.A."/>
            <person name="Grigoriev I.V."/>
            <person name="Spatafora J.W."/>
            <person name="Berbee M.L."/>
        </authorList>
    </citation>
    <scope>NUCLEOTIDE SEQUENCE [LARGE SCALE GENOMIC DNA]</scope>
    <source>
        <strain evidence="3 4">JEL478</strain>
    </source>
</reference>
<gene>
    <name evidence="3" type="ORF">M427DRAFT_63910</name>
</gene>
<proteinExistence type="predicted"/>
<organism evidence="3 4">
    <name type="scientific">Gonapodya prolifera (strain JEL478)</name>
    <name type="common">Monoblepharis prolifera</name>
    <dbReference type="NCBI Taxonomy" id="1344416"/>
    <lineage>
        <taxon>Eukaryota</taxon>
        <taxon>Fungi</taxon>
        <taxon>Fungi incertae sedis</taxon>
        <taxon>Chytridiomycota</taxon>
        <taxon>Chytridiomycota incertae sedis</taxon>
        <taxon>Monoblepharidomycetes</taxon>
        <taxon>Monoblepharidales</taxon>
        <taxon>Gonapodyaceae</taxon>
        <taxon>Gonapodya</taxon>
    </lineage>
</organism>
<dbReference type="EMBL" id="KQ965859">
    <property type="protein sequence ID" value="KXS09533.1"/>
    <property type="molecule type" value="Genomic_DNA"/>
</dbReference>
<dbReference type="PANTHER" id="PTHR43736:SF5">
    <property type="entry name" value="NUDIX HYDROLASE DOMAIN-CONTAINING PROTEIN"/>
    <property type="match status" value="1"/>
</dbReference>
<keyword evidence="4" id="KW-1185">Reference proteome</keyword>
<evidence type="ECO:0000313" key="3">
    <source>
        <dbReference type="EMBL" id="KXS09533.1"/>
    </source>
</evidence>
<sequence length="241" mass="26876">MSLSNPRTRRYYVTILVVVAILVLAAWTFRGATTRYPLQPGRSYFNPKGTPAVTVDVFAARRNRSGRIEILLVQRRYRPYINTWVVPGGFVEYGEDPIVSVARELEEETGAIASSKRRPQVFVVDGDPTRDPRGHGVTIGYAVLVDSASMDNVAGSDDAKTAKWVDLLDVVTKGVVGSPLDENPAELKLTDLRVAQDDMTMGFDHLSMIREFQTWLEASEKNLAWVVGGYKDMLLLEEEQP</sequence>
<keyword evidence="1" id="KW-0472">Membrane</keyword>
<feature type="transmembrane region" description="Helical" evidence="1">
    <location>
        <begin position="12"/>
        <end position="29"/>
    </location>
</feature>
<keyword evidence="1" id="KW-1133">Transmembrane helix</keyword>
<dbReference type="InterPro" id="IPR015797">
    <property type="entry name" value="NUDIX_hydrolase-like_dom_sf"/>
</dbReference>
<evidence type="ECO:0000313" key="4">
    <source>
        <dbReference type="Proteomes" id="UP000070544"/>
    </source>
</evidence>
<dbReference type="Gene3D" id="3.90.79.10">
    <property type="entry name" value="Nucleoside Triphosphate Pyrophosphohydrolase"/>
    <property type="match status" value="1"/>
</dbReference>
<dbReference type="PROSITE" id="PS51462">
    <property type="entry name" value="NUDIX"/>
    <property type="match status" value="1"/>
</dbReference>
<dbReference type="PANTHER" id="PTHR43736">
    <property type="entry name" value="ADP-RIBOSE PYROPHOSPHATASE"/>
    <property type="match status" value="1"/>
</dbReference>
<dbReference type="OrthoDB" id="447842at2759"/>
<accession>A0A138ZZH3</accession>
<evidence type="ECO:0000256" key="1">
    <source>
        <dbReference type="SAM" id="Phobius"/>
    </source>
</evidence>